<gene>
    <name evidence="3" type="ORF">PV08_07040</name>
</gene>
<protein>
    <recommendedName>
        <fullName evidence="2">HNH nuclease domain-containing protein</fullName>
    </recommendedName>
</protein>
<evidence type="ECO:0000313" key="3">
    <source>
        <dbReference type="EMBL" id="KIW14258.1"/>
    </source>
</evidence>
<reference evidence="3 4" key="1">
    <citation type="submission" date="2015-01" db="EMBL/GenBank/DDBJ databases">
        <title>The Genome Sequence of Exophiala spinifera CBS89968.</title>
        <authorList>
            <consortium name="The Broad Institute Genomics Platform"/>
            <person name="Cuomo C."/>
            <person name="de Hoog S."/>
            <person name="Gorbushina A."/>
            <person name="Stielow B."/>
            <person name="Teixiera M."/>
            <person name="Abouelleil A."/>
            <person name="Chapman S.B."/>
            <person name="Priest M."/>
            <person name="Young S.K."/>
            <person name="Wortman J."/>
            <person name="Nusbaum C."/>
            <person name="Birren B."/>
        </authorList>
    </citation>
    <scope>NUCLEOTIDE SEQUENCE [LARGE SCALE GENOMIC DNA]</scope>
    <source>
        <strain evidence="3 4">CBS 89968</strain>
    </source>
</reference>
<dbReference type="VEuPathDB" id="FungiDB:PV08_07040"/>
<dbReference type="EMBL" id="KN847496">
    <property type="protein sequence ID" value="KIW14258.1"/>
    <property type="molecule type" value="Genomic_DNA"/>
</dbReference>
<proteinExistence type="predicted"/>
<dbReference type="AlphaFoldDB" id="A0A0D2B5P6"/>
<evidence type="ECO:0000259" key="2">
    <source>
        <dbReference type="Pfam" id="PF13391"/>
    </source>
</evidence>
<evidence type="ECO:0000256" key="1">
    <source>
        <dbReference type="SAM" id="MobiDB-lite"/>
    </source>
</evidence>
<dbReference type="STRING" id="91928.A0A0D2B5P6"/>
<feature type="compositionally biased region" description="Basic and acidic residues" evidence="1">
    <location>
        <begin position="373"/>
        <end position="385"/>
    </location>
</feature>
<dbReference type="HOGENOM" id="CLU_030288_4_1_1"/>
<name>A0A0D2B5P6_9EURO</name>
<keyword evidence="4" id="KW-1185">Reference proteome</keyword>
<feature type="domain" description="HNH nuclease" evidence="2">
    <location>
        <begin position="151"/>
        <end position="216"/>
    </location>
</feature>
<feature type="region of interest" description="Disordered" evidence="1">
    <location>
        <begin position="299"/>
        <end position="403"/>
    </location>
</feature>
<feature type="compositionally biased region" description="Polar residues" evidence="1">
    <location>
        <begin position="357"/>
        <end position="372"/>
    </location>
</feature>
<evidence type="ECO:0000313" key="4">
    <source>
        <dbReference type="Proteomes" id="UP000053328"/>
    </source>
</evidence>
<accession>A0A0D2B5P6</accession>
<dbReference type="RefSeq" id="XP_016234474.1">
    <property type="nucleotide sequence ID" value="XM_016381372.1"/>
</dbReference>
<dbReference type="GeneID" id="27334123"/>
<dbReference type="InterPro" id="IPR003615">
    <property type="entry name" value="HNH_nuc"/>
</dbReference>
<organism evidence="3 4">
    <name type="scientific">Exophiala spinifera</name>
    <dbReference type="NCBI Taxonomy" id="91928"/>
    <lineage>
        <taxon>Eukaryota</taxon>
        <taxon>Fungi</taxon>
        <taxon>Dikarya</taxon>
        <taxon>Ascomycota</taxon>
        <taxon>Pezizomycotina</taxon>
        <taxon>Eurotiomycetes</taxon>
        <taxon>Chaetothyriomycetidae</taxon>
        <taxon>Chaetothyriales</taxon>
        <taxon>Herpotrichiellaceae</taxon>
        <taxon>Exophiala</taxon>
    </lineage>
</organism>
<dbReference type="Proteomes" id="UP000053328">
    <property type="component" value="Unassembled WGS sequence"/>
</dbReference>
<sequence length="403" mass="46248">MAEPDLWQPYDPYPEPAHPQWKARGVDGNLIRIRHPCYPDETCDTLLNFWSPAHHETVRIACAIVASNAWEEGYLSTDRDGNDPLDRNPEIALRSASYYFHAAQPINGTAVDYPVVPNFEHWPYPSTLPSYWTEISLFPQTAQPPIESHYCRLTQCDYSVENAHLVPAAEREWFDKNSMCDYTDSTAIDEMKHPNNTVRFRSDIHTVFDAKRFAIVPVGRRLVAYCFHAQPGSHIERLHHRVELHRLQNPPQLLLARFAYTVFEGLRAFLNRRVERMLQLRLGNSLVVEKCDAEKCQQSFRATASQGKSRSVSPKKRSRSQADEETDIESSDNGKDLRGRKRHRSDEPIRRPLSFSRDASSFVSEDQSIPTSEESRLPLHFKTDDVPISSSQPSARDRLDHPG</sequence>
<dbReference type="OrthoDB" id="4120490at2759"/>
<dbReference type="Pfam" id="PF13391">
    <property type="entry name" value="HNH_2"/>
    <property type="match status" value="1"/>
</dbReference>